<dbReference type="GeneID" id="54474221"/>
<evidence type="ECO:0000259" key="3">
    <source>
        <dbReference type="Pfam" id="PF03972"/>
    </source>
</evidence>
<proteinExistence type="inferred from homology"/>
<dbReference type="GO" id="GO:0016829">
    <property type="term" value="F:lyase activity"/>
    <property type="evidence" value="ECO:0007669"/>
    <property type="project" value="InterPro"/>
</dbReference>
<dbReference type="EMBL" id="MU001634">
    <property type="protein sequence ID" value="KAF2484085.1"/>
    <property type="molecule type" value="Genomic_DNA"/>
</dbReference>
<feature type="domain" description="MmgE/PrpD C-terminal" evidence="4">
    <location>
        <begin position="301"/>
        <end position="472"/>
    </location>
</feature>
<feature type="region of interest" description="Disordered" evidence="2">
    <location>
        <begin position="1"/>
        <end position="25"/>
    </location>
</feature>
<evidence type="ECO:0000259" key="4">
    <source>
        <dbReference type="Pfam" id="PF19305"/>
    </source>
</evidence>
<dbReference type="Pfam" id="PF03972">
    <property type="entry name" value="MmgE_PrpD_N"/>
    <property type="match status" value="1"/>
</dbReference>
<gene>
    <name evidence="5" type="ORF">BDY17DRAFT_294954</name>
</gene>
<dbReference type="InterPro" id="IPR042183">
    <property type="entry name" value="MmgE/PrpD_sf_1"/>
</dbReference>
<protein>
    <recommendedName>
        <fullName evidence="7">MmgE/PrpD family protein</fullName>
    </recommendedName>
</protein>
<dbReference type="InterPro" id="IPR036148">
    <property type="entry name" value="MmgE/PrpD_sf"/>
</dbReference>
<sequence>MATTNGTNGVNGVNGHANTPPHEQNVPATSLLAAFVANATTDCLTPAMLEKLHELLIDYIGVVVGARDNADSTEPIYAAIRALQGPQVTGPCTVLGMGAPHMLPQYAGLLNSAFGHSMDFDDTHVEGPLHPGVTAISAAMTQAELLGSSSSSLDFLLAMAIGYEITVRVGRELDYSTYDRGFHLTSIAGIYGAVASIAVLKHLDAKTVEMAWGLAGSKAAGSMQYLDNGSWNKRLHPGFAVHDAFMCVGLAEAGVIGATRIFEGKMGFLQAYSPNPNQDMRRLTAGLGTEWLWPASSLKPYPACRMTHGFIELSGNMHTAAKGGVSAADVSAITLSMSPACFKLIGDPSPNKKHPNNVIDGQFSAYFQVANALAYGSKTGLQAYSRLSDEKIHALCDKITVKIVTSMKGFEARMDVQWADGRTDQVEQLFPLGETQHPFTRDKVDEKFFSLAVPVYGEAKSRDIIKMVDSLEKHSVEQLLVLLR</sequence>
<dbReference type="RefSeq" id="XP_033590655.1">
    <property type="nucleotide sequence ID" value="XM_033733219.1"/>
</dbReference>
<accession>A0A6A6PVS9</accession>
<dbReference type="Pfam" id="PF19305">
    <property type="entry name" value="MmgE_PrpD_C"/>
    <property type="match status" value="1"/>
</dbReference>
<evidence type="ECO:0000313" key="6">
    <source>
        <dbReference type="Proteomes" id="UP000799767"/>
    </source>
</evidence>
<feature type="compositionally biased region" description="Low complexity" evidence="2">
    <location>
        <begin position="1"/>
        <end position="19"/>
    </location>
</feature>
<dbReference type="InterPro" id="IPR045337">
    <property type="entry name" value="MmgE_PrpD_C"/>
</dbReference>
<feature type="domain" description="MmgE/PrpD N-terminal" evidence="3">
    <location>
        <begin position="32"/>
        <end position="277"/>
    </location>
</feature>
<dbReference type="InterPro" id="IPR045336">
    <property type="entry name" value="MmgE_PrpD_N"/>
</dbReference>
<evidence type="ECO:0000313" key="5">
    <source>
        <dbReference type="EMBL" id="KAF2484085.1"/>
    </source>
</evidence>
<dbReference type="Proteomes" id="UP000799767">
    <property type="component" value="Unassembled WGS sequence"/>
</dbReference>
<evidence type="ECO:0000256" key="2">
    <source>
        <dbReference type="SAM" id="MobiDB-lite"/>
    </source>
</evidence>
<dbReference type="PANTHER" id="PTHR16943:SF8">
    <property type="entry name" value="2-METHYLCITRATE DEHYDRATASE"/>
    <property type="match status" value="1"/>
</dbReference>
<organism evidence="5 6">
    <name type="scientific">Neohortaea acidophila</name>
    <dbReference type="NCBI Taxonomy" id="245834"/>
    <lineage>
        <taxon>Eukaryota</taxon>
        <taxon>Fungi</taxon>
        <taxon>Dikarya</taxon>
        <taxon>Ascomycota</taxon>
        <taxon>Pezizomycotina</taxon>
        <taxon>Dothideomycetes</taxon>
        <taxon>Dothideomycetidae</taxon>
        <taxon>Mycosphaerellales</taxon>
        <taxon>Teratosphaeriaceae</taxon>
        <taxon>Neohortaea</taxon>
    </lineage>
</organism>
<evidence type="ECO:0008006" key="7">
    <source>
        <dbReference type="Google" id="ProtNLM"/>
    </source>
</evidence>
<evidence type="ECO:0000256" key="1">
    <source>
        <dbReference type="ARBA" id="ARBA00006174"/>
    </source>
</evidence>
<name>A0A6A6PVS9_9PEZI</name>
<comment type="similarity">
    <text evidence="1">Belongs to the PrpD family.</text>
</comment>
<dbReference type="AlphaFoldDB" id="A0A6A6PVS9"/>
<dbReference type="SUPFAM" id="SSF103378">
    <property type="entry name" value="2-methylcitrate dehydratase PrpD"/>
    <property type="match status" value="1"/>
</dbReference>
<keyword evidence="6" id="KW-1185">Reference proteome</keyword>
<dbReference type="PANTHER" id="PTHR16943">
    <property type="entry name" value="2-METHYLCITRATE DEHYDRATASE-RELATED"/>
    <property type="match status" value="1"/>
</dbReference>
<dbReference type="InterPro" id="IPR005656">
    <property type="entry name" value="MmgE_PrpD"/>
</dbReference>
<dbReference type="Gene3D" id="1.10.4100.10">
    <property type="entry name" value="2-methylcitrate dehydratase PrpD"/>
    <property type="match status" value="1"/>
</dbReference>
<dbReference type="OrthoDB" id="10267976at2759"/>
<reference evidence="5" key="1">
    <citation type="journal article" date="2020" name="Stud. Mycol.">
        <title>101 Dothideomycetes genomes: a test case for predicting lifestyles and emergence of pathogens.</title>
        <authorList>
            <person name="Haridas S."/>
            <person name="Albert R."/>
            <person name="Binder M."/>
            <person name="Bloem J."/>
            <person name="Labutti K."/>
            <person name="Salamov A."/>
            <person name="Andreopoulos B."/>
            <person name="Baker S."/>
            <person name="Barry K."/>
            <person name="Bills G."/>
            <person name="Bluhm B."/>
            <person name="Cannon C."/>
            <person name="Castanera R."/>
            <person name="Culley D."/>
            <person name="Daum C."/>
            <person name="Ezra D."/>
            <person name="Gonzalez J."/>
            <person name="Henrissat B."/>
            <person name="Kuo A."/>
            <person name="Liang C."/>
            <person name="Lipzen A."/>
            <person name="Lutzoni F."/>
            <person name="Magnuson J."/>
            <person name="Mondo S."/>
            <person name="Nolan M."/>
            <person name="Ohm R."/>
            <person name="Pangilinan J."/>
            <person name="Park H.-J."/>
            <person name="Ramirez L."/>
            <person name="Alfaro M."/>
            <person name="Sun H."/>
            <person name="Tritt A."/>
            <person name="Yoshinaga Y."/>
            <person name="Zwiers L.-H."/>
            <person name="Turgeon B."/>
            <person name="Goodwin S."/>
            <person name="Spatafora J."/>
            <person name="Crous P."/>
            <person name="Grigoriev I."/>
        </authorList>
    </citation>
    <scope>NUCLEOTIDE SEQUENCE</scope>
    <source>
        <strain evidence="5">CBS 113389</strain>
    </source>
</reference>